<comment type="caution">
    <text evidence="1">The sequence shown here is derived from an EMBL/GenBank/DDBJ whole genome shotgun (WGS) entry which is preliminary data.</text>
</comment>
<dbReference type="EMBL" id="PRBV01000015">
    <property type="protein sequence ID" value="RTJ78302.1"/>
    <property type="molecule type" value="Genomic_DNA"/>
</dbReference>
<dbReference type="RefSeq" id="WP_126211303.1">
    <property type="nucleotide sequence ID" value="NZ_PQZP01000010.1"/>
</dbReference>
<gene>
    <name evidence="1" type="ORF">C3H57_08935</name>
</gene>
<proteinExistence type="predicted"/>
<dbReference type="AlphaFoldDB" id="A0A430XAJ5"/>
<accession>A0A430XAJ5</accession>
<sequence>MKDFTYDELVDCVENFDPRIELLKEGHRAIYTNRKISNDSIMHCPDGKCYFIKSNDELKRNEIVRELTQEEYAKLDLIKGRDF</sequence>
<evidence type="ECO:0000313" key="2">
    <source>
        <dbReference type="Proteomes" id="UP000288507"/>
    </source>
</evidence>
<organism evidence="1 2">
    <name type="scientific">Campylobacter jejuni</name>
    <dbReference type="NCBI Taxonomy" id="197"/>
    <lineage>
        <taxon>Bacteria</taxon>
        <taxon>Pseudomonadati</taxon>
        <taxon>Campylobacterota</taxon>
        <taxon>Epsilonproteobacteria</taxon>
        <taxon>Campylobacterales</taxon>
        <taxon>Campylobacteraceae</taxon>
        <taxon>Campylobacter</taxon>
    </lineage>
</organism>
<protein>
    <submittedName>
        <fullName evidence="1">Uncharacterized protein</fullName>
    </submittedName>
</protein>
<name>A0A430XAJ5_CAMJU</name>
<dbReference type="Proteomes" id="UP000288507">
    <property type="component" value="Unassembled WGS sequence"/>
</dbReference>
<reference evidence="1 2" key="1">
    <citation type="journal article" date="2019" name="Appl. Environ. Microbiol.">
        <title>Population genetics and characterization of Campylobacter jejuni isolates in western jackdaws and game birds in Finland.</title>
        <authorList>
            <person name="Kovanen S."/>
            <person name="Rossi M."/>
            <person name="Pohja-Mykra M."/>
            <person name="Nieminen T."/>
            <person name="Raunio-Saarnisto M."/>
            <person name="Sauvala M."/>
            <person name="Fredriksson-Ahomaa M."/>
            <person name="Hanninen M.L."/>
            <person name="Kivisto R."/>
        </authorList>
    </citation>
    <scope>NUCLEOTIDE SEQUENCE [LARGE SCALE GENOMIC DNA]</scope>
    <source>
        <strain evidence="1 2">CB313</strain>
    </source>
</reference>
<evidence type="ECO:0000313" key="1">
    <source>
        <dbReference type="EMBL" id="RTJ78302.1"/>
    </source>
</evidence>